<evidence type="ECO:0000259" key="2">
    <source>
        <dbReference type="Pfam" id="PF02517"/>
    </source>
</evidence>
<dbReference type="GO" id="GO:0080120">
    <property type="term" value="P:CAAX-box protein maturation"/>
    <property type="evidence" value="ECO:0007669"/>
    <property type="project" value="UniProtKB-ARBA"/>
</dbReference>
<sequence length="286" mass="33058">MEKAEKDLVWFVLLAYMISWILWLPPVLMSLDILHFRSFFEFWCKLGTFGPLAASLIMTAVYSGRNGVIVLFKRLFYLRFKAIWHAYAFLLMPCILLVSYWAAQILYGLEFKSLLLPFILPHIWPIIPILLIFIFLQGPFGEELGWRGYALDRLLQKLNPLTSSIILGIVWTFWHLPLYLIEGTTQYSLVQAFGIWIGFVGFFVYTVLLSILLTFLYMNTDGSIGSVIMFHATANFSHGLITILITPLGGACILMTMFIVCLIFLMLKRNVFFNVQLFEMKEKECI</sequence>
<dbReference type="Pfam" id="PF02517">
    <property type="entry name" value="Rce1-like"/>
    <property type="match status" value="1"/>
</dbReference>
<reference evidence="4" key="1">
    <citation type="submission" date="2015-08" db="EMBL/GenBank/DDBJ databases">
        <title>Genome sequence of the strict anaerobe Clostridium homopropionicum LuHBu1 (DSM 5847T).</title>
        <authorList>
            <person name="Poehlein A."/>
            <person name="Beck M."/>
            <person name="Schiel-Bengelsdorf B."/>
            <person name="Bengelsdorf F.R."/>
            <person name="Daniel R."/>
            <person name="Duerre P."/>
        </authorList>
    </citation>
    <scope>NUCLEOTIDE SEQUENCE [LARGE SCALE GENOMIC DNA]</scope>
    <source>
        <strain evidence="4">DSM 5847</strain>
    </source>
</reference>
<keyword evidence="3" id="KW-0645">Protease</keyword>
<dbReference type="GO" id="GO:0006508">
    <property type="term" value="P:proteolysis"/>
    <property type="evidence" value="ECO:0007669"/>
    <property type="project" value="UniProtKB-KW"/>
</dbReference>
<dbReference type="PATRIC" id="fig|1121318.3.peg.2428"/>
<proteinExistence type="predicted"/>
<dbReference type="EMBL" id="LHUR01000027">
    <property type="protein sequence ID" value="KOA19307.1"/>
    <property type="molecule type" value="Genomic_DNA"/>
</dbReference>
<evidence type="ECO:0000256" key="1">
    <source>
        <dbReference type="SAM" id="Phobius"/>
    </source>
</evidence>
<dbReference type="RefSeq" id="WP_052221915.1">
    <property type="nucleotide sequence ID" value="NZ_LHUR01000027.1"/>
</dbReference>
<dbReference type="GO" id="GO:0004175">
    <property type="term" value="F:endopeptidase activity"/>
    <property type="evidence" value="ECO:0007669"/>
    <property type="project" value="UniProtKB-ARBA"/>
</dbReference>
<evidence type="ECO:0000313" key="4">
    <source>
        <dbReference type="Proteomes" id="UP000037043"/>
    </source>
</evidence>
<organism evidence="3 4">
    <name type="scientific">Clostridium homopropionicum DSM 5847</name>
    <dbReference type="NCBI Taxonomy" id="1121318"/>
    <lineage>
        <taxon>Bacteria</taxon>
        <taxon>Bacillati</taxon>
        <taxon>Bacillota</taxon>
        <taxon>Clostridia</taxon>
        <taxon>Eubacteriales</taxon>
        <taxon>Clostridiaceae</taxon>
        <taxon>Clostridium</taxon>
    </lineage>
</organism>
<dbReference type="PANTHER" id="PTHR35797">
    <property type="entry name" value="PROTEASE-RELATED"/>
    <property type="match status" value="1"/>
</dbReference>
<feature type="transmembrane region" description="Helical" evidence="1">
    <location>
        <begin position="161"/>
        <end position="181"/>
    </location>
</feature>
<dbReference type="InterPro" id="IPR042150">
    <property type="entry name" value="MmRce1-like"/>
</dbReference>
<feature type="transmembrane region" description="Helical" evidence="1">
    <location>
        <begin position="114"/>
        <end position="136"/>
    </location>
</feature>
<feature type="transmembrane region" description="Helical" evidence="1">
    <location>
        <begin position="193"/>
        <end position="218"/>
    </location>
</feature>
<keyword evidence="4" id="KW-1185">Reference proteome</keyword>
<keyword evidence="1" id="KW-0812">Transmembrane</keyword>
<feature type="transmembrane region" description="Helical" evidence="1">
    <location>
        <begin position="43"/>
        <end position="62"/>
    </location>
</feature>
<keyword evidence="3" id="KW-0378">Hydrolase</keyword>
<keyword evidence="1" id="KW-0472">Membrane</keyword>
<gene>
    <name evidence="3" type="ORF">CLHOM_24130</name>
</gene>
<feature type="transmembrane region" description="Helical" evidence="1">
    <location>
        <begin position="82"/>
        <end position="102"/>
    </location>
</feature>
<dbReference type="PANTHER" id="PTHR35797:SF1">
    <property type="entry name" value="PROTEASE"/>
    <property type="match status" value="1"/>
</dbReference>
<protein>
    <submittedName>
        <fullName evidence="3">CAAX amino terminal protease self-immunity</fullName>
    </submittedName>
</protein>
<evidence type="ECO:0000313" key="3">
    <source>
        <dbReference type="EMBL" id="KOA19307.1"/>
    </source>
</evidence>
<dbReference type="STRING" id="36844.SAMN04488501_106172"/>
<dbReference type="Proteomes" id="UP000037043">
    <property type="component" value="Unassembled WGS sequence"/>
</dbReference>
<dbReference type="AlphaFoldDB" id="A0A0L6Z8L2"/>
<dbReference type="InterPro" id="IPR003675">
    <property type="entry name" value="Rce1/LyrA-like_dom"/>
</dbReference>
<feature type="transmembrane region" description="Helical" evidence="1">
    <location>
        <begin position="238"/>
        <end position="267"/>
    </location>
</feature>
<accession>A0A0L6Z8L2</accession>
<keyword evidence="1" id="KW-1133">Transmembrane helix</keyword>
<feature type="domain" description="CAAX prenyl protease 2/Lysostaphin resistance protein A-like" evidence="2">
    <location>
        <begin position="128"/>
        <end position="236"/>
    </location>
</feature>
<comment type="caution">
    <text evidence="3">The sequence shown here is derived from an EMBL/GenBank/DDBJ whole genome shotgun (WGS) entry which is preliminary data.</text>
</comment>
<feature type="transmembrane region" description="Helical" evidence="1">
    <location>
        <begin position="12"/>
        <end position="31"/>
    </location>
</feature>
<name>A0A0L6Z8L2_9CLOT</name>